<dbReference type="AlphaFoldDB" id="A0A4S4KS65"/>
<dbReference type="InterPro" id="IPR006597">
    <property type="entry name" value="Sel1-like"/>
</dbReference>
<dbReference type="InterPro" id="IPR050767">
    <property type="entry name" value="Sel1_AlgK"/>
</dbReference>
<proteinExistence type="inferred from homology"/>
<dbReference type="SUPFAM" id="SSF81901">
    <property type="entry name" value="HCP-like"/>
    <property type="match status" value="1"/>
</dbReference>
<dbReference type="GO" id="GO:0036503">
    <property type="term" value="P:ERAD pathway"/>
    <property type="evidence" value="ECO:0007669"/>
    <property type="project" value="TreeGrafter"/>
</dbReference>
<accession>A0A4S4KS65</accession>
<reference evidence="2 3" key="1">
    <citation type="submission" date="2019-02" db="EMBL/GenBank/DDBJ databases">
        <title>Genome sequencing of the rare red list fungi Phlebia centrifuga.</title>
        <authorList>
            <person name="Buettner E."/>
            <person name="Kellner H."/>
        </authorList>
    </citation>
    <scope>NUCLEOTIDE SEQUENCE [LARGE SCALE GENOMIC DNA]</scope>
    <source>
        <strain evidence="2 3">DSM 108282</strain>
    </source>
</reference>
<dbReference type="SMART" id="SM00671">
    <property type="entry name" value="SEL1"/>
    <property type="match status" value="2"/>
</dbReference>
<evidence type="ECO:0000313" key="2">
    <source>
        <dbReference type="EMBL" id="THH01344.1"/>
    </source>
</evidence>
<name>A0A4S4KS65_9APHY</name>
<dbReference type="PANTHER" id="PTHR11102:SF147">
    <property type="entry name" value="SEL1L ADAPTOR SUBUNIT OF ERAD E3 UBIQUITIN LIGASE"/>
    <property type="match status" value="1"/>
</dbReference>
<evidence type="ECO:0000256" key="1">
    <source>
        <dbReference type="ARBA" id="ARBA00038101"/>
    </source>
</evidence>
<dbReference type="GO" id="GO:0005789">
    <property type="term" value="C:endoplasmic reticulum membrane"/>
    <property type="evidence" value="ECO:0007669"/>
    <property type="project" value="TreeGrafter"/>
</dbReference>
<dbReference type="InterPro" id="IPR011990">
    <property type="entry name" value="TPR-like_helical_dom_sf"/>
</dbReference>
<protein>
    <submittedName>
        <fullName evidence="2">Uncharacterized protein</fullName>
    </submittedName>
</protein>
<dbReference type="Pfam" id="PF08238">
    <property type="entry name" value="Sel1"/>
    <property type="match status" value="2"/>
</dbReference>
<evidence type="ECO:0000313" key="3">
    <source>
        <dbReference type="Proteomes" id="UP000309038"/>
    </source>
</evidence>
<organism evidence="2 3">
    <name type="scientific">Hermanssonia centrifuga</name>
    <dbReference type="NCBI Taxonomy" id="98765"/>
    <lineage>
        <taxon>Eukaryota</taxon>
        <taxon>Fungi</taxon>
        <taxon>Dikarya</taxon>
        <taxon>Basidiomycota</taxon>
        <taxon>Agaricomycotina</taxon>
        <taxon>Agaricomycetes</taxon>
        <taxon>Polyporales</taxon>
        <taxon>Meruliaceae</taxon>
        <taxon>Hermanssonia</taxon>
    </lineage>
</organism>
<comment type="caution">
    <text evidence="2">The sequence shown here is derived from an EMBL/GenBank/DDBJ whole genome shotgun (WGS) entry which is preliminary data.</text>
</comment>
<keyword evidence="3" id="KW-1185">Reference proteome</keyword>
<dbReference type="PANTHER" id="PTHR11102">
    <property type="entry name" value="SEL-1-LIKE PROTEIN"/>
    <property type="match status" value="1"/>
</dbReference>
<dbReference type="EMBL" id="SGPJ01000026">
    <property type="protein sequence ID" value="THH01344.1"/>
    <property type="molecule type" value="Genomic_DNA"/>
</dbReference>
<gene>
    <name evidence="2" type="ORF">EW026_g1343</name>
</gene>
<dbReference type="Proteomes" id="UP000309038">
    <property type="component" value="Unassembled WGS sequence"/>
</dbReference>
<dbReference type="Gene3D" id="1.25.40.10">
    <property type="entry name" value="Tetratricopeptide repeat domain"/>
    <property type="match status" value="1"/>
</dbReference>
<sequence length="166" mass="18007">MPSCRRKCNASSQALLGFFHGTGYHGVVPVDQAKAQLYLTFAGHSGHKGSQMAMGYRYWSGIGVIEDCMTALEWYEDAAEQAMAKYLSGPPGGRTLPLVPPRLSDLEGGIYGPGASVASTGWNAARPVIKTAYARAAGETWEDLLEYYMARLFLNPPEKNSKLISI</sequence>
<comment type="similarity">
    <text evidence="1">Belongs to the sel-1 family.</text>
</comment>